<sequence>MEENIEDNEYFSLTSCLICPSPLSNCKYCNISLNECKLEDHYTICQNCINKTSGCTKTIPRNKLRNHLLRCPASIIVCQAQWNRQCLSSDAKKALKKYARFEREDEIKIDLSNAIDIIAAQLDQQLIEEYFLVPRKDRVNFRDFFNPINPPLPLKLKIRNTTVDNEDKNGATKLLIHDSSDDEREEKLRVRKKKKTPYENCYLCKLDPTAQHLHVLGNQNTPNNDEENNDNKEVNDVAKKILEPFYESNNLYVSLTEEKTCLLYLSN</sequence>
<reference evidence="6" key="2">
    <citation type="submission" date="2015-08" db="UniProtKB">
        <authorList>
            <consortium name="WormBaseParasite"/>
        </authorList>
    </citation>
    <scope>IDENTIFICATION</scope>
</reference>
<reference evidence="5" key="1">
    <citation type="submission" date="2014-07" db="EMBL/GenBank/DDBJ databases">
        <authorList>
            <person name="Martin A.A"/>
            <person name="De Silva N."/>
        </authorList>
    </citation>
    <scope>NUCLEOTIDE SEQUENCE</scope>
</reference>
<evidence type="ECO:0000313" key="6">
    <source>
        <dbReference type="WBParaSite" id="SVE_1042000.1"/>
    </source>
</evidence>
<dbReference type="InterPro" id="IPR031890">
    <property type="entry name" value="Fbxo30/Fbxo40"/>
</dbReference>
<evidence type="ECO:0000256" key="3">
    <source>
        <dbReference type="ARBA" id="ARBA00022833"/>
    </source>
</evidence>
<dbReference type="Gene3D" id="3.30.40.10">
    <property type="entry name" value="Zinc/RING finger domain, C3HC4 (zinc finger)"/>
    <property type="match status" value="1"/>
</dbReference>
<keyword evidence="2" id="KW-0863">Zinc-finger</keyword>
<dbReference type="Proteomes" id="UP000035680">
    <property type="component" value="Unassembled WGS sequence"/>
</dbReference>
<dbReference type="GO" id="GO:0061630">
    <property type="term" value="F:ubiquitin protein ligase activity"/>
    <property type="evidence" value="ECO:0007669"/>
    <property type="project" value="InterPro"/>
</dbReference>
<dbReference type="GO" id="GO:0008270">
    <property type="term" value="F:zinc ion binding"/>
    <property type="evidence" value="ECO:0007669"/>
    <property type="project" value="UniProtKB-KW"/>
</dbReference>
<organism evidence="5 6">
    <name type="scientific">Strongyloides venezuelensis</name>
    <name type="common">Threadworm</name>
    <dbReference type="NCBI Taxonomy" id="75913"/>
    <lineage>
        <taxon>Eukaryota</taxon>
        <taxon>Metazoa</taxon>
        <taxon>Ecdysozoa</taxon>
        <taxon>Nematoda</taxon>
        <taxon>Chromadorea</taxon>
        <taxon>Rhabditida</taxon>
        <taxon>Tylenchina</taxon>
        <taxon>Panagrolaimomorpha</taxon>
        <taxon>Strongyloidoidea</taxon>
        <taxon>Strongyloididae</taxon>
        <taxon>Strongyloides</taxon>
    </lineage>
</organism>
<keyword evidence="1" id="KW-0479">Metal-binding</keyword>
<dbReference type="InterPro" id="IPR013083">
    <property type="entry name" value="Znf_RING/FYVE/PHD"/>
</dbReference>
<dbReference type="PANTHER" id="PTHR15933:SF20">
    <property type="entry name" value="F-BOX DOMAIN-CONTAINING PROTEIN"/>
    <property type="match status" value="1"/>
</dbReference>
<dbReference type="AlphaFoldDB" id="A0A0K0FN40"/>
<proteinExistence type="predicted"/>
<evidence type="ECO:0000256" key="1">
    <source>
        <dbReference type="ARBA" id="ARBA00022723"/>
    </source>
</evidence>
<dbReference type="STRING" id="75913.A0A0K0FN40"/>
<evidence type="ECO:0000256" key="2">
    <source>
        <dbReference type="ARBA" id="ARBA00022771"/>
    </source>
</evidence>
<keyword evidence="3" id="KW-0862">Zinc</keyword>
<dbReference type="Pfam" id="PF15965">
    <property type="entry name" value="zf-TRAF_2"/>
    <property type="match status" value="1"/>
</dbReference>
<evidence type="ECO:0000313" key="5">
    <source>
        <dbReference type="Proteomes" id="UP000035680"/>
    </source>
</evidence>
<dbReference type="InterPro" id="IPR001293">
    <property type="entry name" value="Znf_TRAF"/>
</dbReference>
<feature type="domain" description="TRAF-type" evidence="4">
    <location>
        <begin position="23"/>
        <end position="85"/>
    </location>
</feature>
<keyword evidence="5" id="KW-1185">Reference proteome</keyword>
<dbReference type="WBParaSite" id="SVE_1042000.1">
    <property type="protein sequence ID" value="SVE_1042000.1"/>
    <property type="gene ID" value="SVE_1042000"/>
</dbReference>
<dbReference type="PANTHER" id="PTHR15933">
    <property type="entry name" value="PROTEIN CBG16327"/>
    <property type="match status" value="1"/>
</dbReference>
<evidence type="ECO:0000259" key="4">
    <source>
        <dbReference type="Pfam" id="PF15965"/>
    </source>
</evidence>
<accession>A0A0K0FN40</accession>
<name>A0A0K0FN40_STRVS</name>
<protein>
    <submittedName>
        <fullName evidence="6">TRAF-type domain-containing protein</fullName>
    </submittedName>
</protein>